<feature type="compositionally biased region" description="Low complexity" evidence="7">
    <location>
        <begin position="782"/>
        <end position="793"/>
    </location>
</feature>
<dbReference type="PROSITE" id="PS51450">
    <property type="entry name" value="LRR"/>
    <property type="match status" value="1"/>
</dbReference>
<keyword evidence="2" id="KW-0732">Signal</keyword>
<dbReference type="FunFam" id="2.60.40.10:FF:000032">
    <property type="entry name" value="palladin isoform X1"/>
    <property type="match status" value="1"/>
</dbReference>
<keyword evidence="9" id="KW-1185">Reference proteome</keyword>
<feature type="domain" description="Ig-like" evidence="8">
    <location>
        <begin position="1582"/>
        <end position="1670"/>
    </location>
</feature>
<keyword evidence="3" id="KW-0677">Repeat</keyword>
<dbReference type="CDD" id="cd00096">
    <property type="entry name" value="Ig"/>
    <property type="match status" value="4"/>
</dbReference>
<feature type="compositionally biased region" description="Gly residues" evidence="7">
    <location>
        <begin position="1046"/>
        <end position="1055"/>
    </location>
</feature>
<feature type="region of interest" description="Disordered" evidence="7">
    <location>
        <begin position="1208"/>
        <end position="1231"/>
    </location>
</feature>
<feature type="region of interest" description="Disordered" evidence="7">
    <location>
        <begin position="928"/>
        <end position="1067"/>
    </location>
</feature>
<dbReference type="Gene3D" id="2.60.40.10">
    <property type="entry name" value="Immunoglobulins"/>
    <property type="match status" value="12"/>
</dbReference>
<feature type="domain" description="Ig-like" evidence="8">
    <location>
        <begin position="1972"/>
        <end position="2065"/>
    </location>
</feature>
<dbReference type="PROSITE" id="PS50835">
    <property type="entry name" value="IG_LIKE"/>
    <property type="match status" value="12"/>
</dbReference>
<dbReference type="Pfam" id="PF07679">
    <property type="entry name" value="I-set"/>
    <property type="match status" value="6"/>
</dbReference>
<evidence type="ECO:0000313" key="9">
    <source>
        <dbReference type="Proteomes" id="UP000808372"/>
    </source>
</evidence>
<feature type="domain" description="Ig-like" evidence="8">
    <location>
        <begin position="1476"/>
        <end position="1579"/>
    </location>
</feature>
<feature type="compositionally biased region" description="Polar residues" evidence="7">
    <location>
        <begin position="1033"/>
        <end position="1044"/>
    </location>
</feature>
<feature type="compositionally biased region" description="Low complexity" evidence="7">
    <location>
        <begin position="1002"/>
        <end position="1032"/>
    </location>
</feature>
<protein>
    <submittedName>
        <fullName evidence="10">Matrix-remodeling-associated protein 5-like</fullName>
    </submittedName>
</protein>
<dbReference type="Pfam" id="PF13855">
    <property type="entry name" value="LRR_8"/>
    <property type="match status" value="1"/>
</dbReference>
<feature type="domain" description="Ig-like" evidence="8">
    <location>
        <begin position="1877"/>
        <end position="1962"/>
    </location>
</feature>
<evidence type="ECO:0000256" key="6">
    <source>
        <dbReference type="ARBA" id="ARBA00023319"/>
    </source>
</evidence>
<dbReference type="SMART" id="SM00082">
    <property type="entry name" value="LRRCT"/>
    <property type="match status" value="1"/>
</dbReference>
<dbReference type="FunFam" id="3.80.10.10:FF:000732">
    <property type="entry name" value="GD11101"/>
    <property type="match status" value="1"/>
</dbReference>
<feature type="domain" description="Ig-like" evidence="8">
    <location>
        <begin position="1165"/>
        <end position="1268"/>
    </location>
</feature>
<feature type="domain" description="Ig-like" evidence="8">
    <location>
        <begin position="528"/>
        <end position="633"/>
    </location>
</feature>
<feature type="domain" description="Ig-like" evidence="8">
    <location>
        <begin position="1375"/>
        <end position="1471"/>
    </location>
</feature>
<keyword evidence="6" id="KW-0393">Immunoglobulin domain</keyword>
<keyword evidence="1" id="KW-0433">Leucine-rich repeat</keyword>
<feature type="compositionally biased region" description="Low complexity" evidence="7">
    <location>
        <begin position="979"/>
        <end position="992"/>
    </location>
</feature>
<dbReference type="SUPFAM" id="SSF52058">
    <property type="entry name" value="L domain-like"/>
    <property type="match status" value="1"/>
</dbReference>
<feature type="domain" description="Ig-like" evidence="8">
    <location>
        <begin position="641"/>
        <end position="735"/>
    </location>
</feature>
<feature type="region of interest" description="Disordered" evidence="7">
    <location>
        <begin position="743"/>
        <end position="845"/>
    </location>
</feature>
<dbReference type="SMART" id="SM00408">
    <property type="entry name" value="IGc2"/>
    <property type="match status" value="12"/>
</dbReference>
<evidence type="ECO:0000313" key="10">
    <source>
        <dbReference type="RefSeq" id="XP_038853222.1"/>
    </source>
</evidence>
<keyword evidence="5" id="KW-0325">Glycoprotein</keyword>
<dbReference type="InterPro" id="IPR003591">
    <property type="entry name" value="Leu-rich_rpt_typical-subtyp"/>
</dbReference>
<dbReference type="KEGG" id="snh:120050730"/>
<dbReference type="Gene3D" id="3.80.10.10">
    <property type="entry name" value="Ribonuclease Inhibitor"/>
    <property type="match status" value="2"/>
</dbReference>
<evidence type="ECO:0000256" key="2">
    <source>
        <dbReference type="ARBA" id="ARBA00022729"/>
    </source>
</evidence>
<proteinExistence type="predicted"/>
<dbReference type="Pfam" id="PF13927">
    <property type="entry name" value="Ig_3"/>
    <property type="match status" value="5"/>
</dbReference>
<dbReference type="FunFam" id="2.60.40.10:FF:001402">
    <property type="entry name" value="Matrix remodeling associated 5"/>
    <property type="match status" value="1"/>
</dbReference>
<dbReference type="InterPro" id="IPR050467">
    <property type="entry name" value="LRFN"/>
</dbReference>
<name>A0A8U0R2Z7_SALNM</name>
<evidence type="ECO:0000256" key="4">
    <source>
        <dbReference type="ARBA" id="ARBA00023157"/>
    </source>
</evidence>
<evidence type="ECO:0000256" key="5">
    <source>
        <dbReference type="ARBA" id="ARBA00023180"/>
    </source>
</evidence>
<dbReference type="FunFam" id="2.60.40.10:FF:000621">
    <property type="entry name" value="Immunoglobulin superfamily member 10"/>
    <property type="match status" value="1"/>
</dbReference>
<feature type="domain" description="Ig-like" evidence="8">
    <location>
        <begin position="1068"/>
        <end position="1157"/>
    </location>
</feature>
<reference evidence="10" key="1">
    <citation type="submission" date="2025-08" db="UniProtKB">
        <authorList>
            <consortium name="RefSeq"/>
        </authorList>
    </citation>
    <scope>IDENTIFICATION</scope>
    <source>
        <tissue evidence="10">White muscle</tissue>
    </source>
</reference>
<dbReference type="InterPro" id="IPR003599">
    <property type="entry name" value="Ig_sub"/>
</dbReference>
<sequence>MFVSWKLVEWTLPQPQLGLRLAPGLSPGFSLCLNPLRPSLCLNPQLQLQPYPILPATSPTLYLIPSLRWRIRPSRLEPRRAQLQPNRPLIPLSSPGRQPCECTCPQATEVHCTFRSLLTVPAGIPRQVERMNLGFNTINHVTQTSLSGLRKLELLMMHGNDLYNIPNGAFRDLMSLQMLKMSYNKLKEINRHTLQGLWSLTRLHLDHNHLEFIHPDTFQGLTSLRLLQLEGNRLQQLHPSTFSTFSMMGHFHVSTLRHLYLSENRLTSLPQKLLGGMPQLENLFLHGNPWTCDCRMKWFTDWDKNSPGVLKCKKDRAYPGGQLCFMCYSPKNVRMKEVLGLDTLVCSSPVITSPDRPTAQEDTETEVMTLEEFKGSFGNITLGLTDEHGNKVDLECSVGEPRREWSKVSWEQVNPLQLAYNVSISVDLGCPINRDNFERLWRLIAYYSDTPAHLQREIMLTKEPVPSYRYRQDLERDALYYTGVKANMVAQPSWLMQSSVDLQLNRPQSTGKSVKLILSTHLTQTVEPELERRHRRTWVMIENTNTTRTVLSVVVGSPAVMDYNVLSSGDTVVRWMLPDGTQLEAPYSSPDNRVSVLSTGRLDIKAVGHSDSGIYYCIAQVSDDLSVLPFRLTVEESSSPPPLGGDEMAPTLVEGFTGVPLTLNCVVSGSPDPEINWILPDSSIVSHRANSSRALVYSNGTLRVPESRLTDSGYYKCVAMNQHGVYSLATKVTLTRQLGAEIRPLRRMRPQSASGVNTRVKAPMGDTEEASGDNDDTQEEVPSSPSSSSSSPSRVGLMNRRRGQSSNRGGGHPFRNTWRRPAVPRKPTTTGTNDEDKKNTVGTRRRINVANKNIDPEKWADILAKIRDKNGQVRTSIVFPSRVKPQNPVLNTPSTRVRTQPSSRTVEVPSNSNHIPDSHRERVLISQPDQRNNPILNRGDTILITRSDPNRQPPPADSHTTTKLESTDIKPDPVTGVKPTTTEPRTPHRTVTNTNNQMVKQTTITTTLASTATKSFSQTSSVSSSRPQSPSSGGQRTETPTQTQGLSGGVSGGGERPSVAGPVVRGKPRITNVDVRTVTVNAEMDAQLPCVAVGEPKPFLSWTRVSTGATVAQNTRVQRFEVHPNGTLIIRNSQPQDRGQYLCMIQNQYGMDKMVVSLMVLAQHPRVLQPRYRDATVYHGDGIDLECQVQGHPMPRVTWVLPDRVHLAAPPAPGPANPASGPQPGPQSGPKHVDLLSNGTLRITEASYTDRGIYKCIGSSVAGADTVSVRLHVAALPPVIQQPRYENMSLPEGSTAYIHCTAKGAPTPIMRWTTPDGVQLLTSQFVNGRNFFVFPNGTLYVRGLGQGDAGRYECVASNAVGASRRTSILTVLRLPSSTKARITSSSPQRSDVVYGALLRLDCIATGKPEPRIVWRTPSKKLVDSQYSFDPRIKVFTNGSLAIQAMTEKDDGDYLCVARNKMGDDYMLLRVNVLTKPAKIEQKQLLASQKVMYGGDLKVDCVASGLPNPEIRWALPDGTMINTLKQTDSRVRGGRTRRYVVFDNGTLYANDVGMREEGDYTCYAENQIGKDEMKVHVKVVADPPIIRDKTQSPEVIRVLYGETVSLKCSVKGEPTPVITWLSPTNRAIASSPTKYQVHNDGTLVVKKAQRFDAGNYTCTARNSAGQDRKVTRVEVLVTPPTINGLRGMVNTIRVTAIRDQRTMLACEAVGTPIPRVMWVLPENVILPVPYYGSRMTVHRNGTLDIRSPKGTDSAQLACIARNEGGEARLMVHLEVKEMVERPQLRGPKTESLSLTVGSTMTLNCSFEGGPAPPTVTWILPNGSPLMRGAQFSKFFHRPDGSLVITNPAVSESGMYRCLARNVAGLVERTITLAPERKPEINNRYNSPISIMNGESLQLHCLSTGDPLRLTWTLPSGVVLGRPQRAGRYAVLANGTLAIQQASVYDRGSYVCRAANEYGSALLSVPVIVIAYLPRITNGPPPVMYARRGVAVQLNCVATGIPRAEIAWETPERTRLAVSAQPRLFGNKYLHPQGSLIIQNPTQRDQGFYKCTARNAIGVDTKATYLHVF</sequence>
<feature type="domain" description="Ig-like" evidence="8">
    <location>
        <begin position="1781"/>
        <end position="1870"/>
    </location>
</feature>
<dbReference type="SMART" id="SM00369">
    <property type="entry name" value="LRR_TYP"/>
    <property type="match status" value="5"/>
</dbReference>
<organism evidence="9 10">
    <name type="scientific">Salvelinus namaycush</name>
    <name type="common">Lake trout</name>
    <name type="synonym">Salmo namaycush</name>
    <dbReference type="NCBI Taxonomy" id="8040"/>
    <lineage>
        <taxon>Eukaryota</taxon>
        <taxon>Metazoa</taxon>
        <taxon>Chordata</taxon>
        <taxon>Craniata</taxon>
        <taxon>Vertebrata</taxon>
        <taxon>Euteleostomi</taxon>
        <taxon>Actinopterygii</taxon>
        <taxon>Neopterygii</taxon>
        <taxon>Teleostei</taxon>
        <taxon>Protacanthopterygii</taxon>
        <taxon>Salmoniformes</taxon>
        <taxon>Salmonidae</taxon>
        <taxon>Salmoninae</taxon>
        <taxon>Salvelinus</taxon>
    </lineage>
</organism>
<dbReference type="GeneID" id="120050730"/>
<dbReference type="FunFam" id="2.60.40.10:FF:001377">
    <property type="entry name" value="Matrix remodeling associated 5"/>
    <property type="match status" value="1"/>
</dbReference>
<dbReference type="InterPro" id="IPR013783">
    <property type="entry name" value="Ig-like_fold"/>
</dbReference>
<dbReference type="RefSeq" id="XP_038853222.1">
    <property type="nucleotide sequence ID" value="XM_038997294.1"/>
</dbReference>
<dbReference type="InterPro" id="IPR001611">
    <property type="entry name" value="Leu-rich_rpt"/>
</dbReference>
<evidence type="ECO:0000259" key="8">
    <source>
        <dbReference type="PROSITE" id="PS50835"/>
    </source>
</evidence>
<dbReference type="InterPro" id="IPR032675">
    <property type="entry name" value="LRR_dom_sf"/>
</dbReference>
<feature type="domain" description="Ig-like" evidence="8">
    <location>
        <begin position="1679"/>
        <end position="1775"/>
    </location>
</feature>
<dbReference type="FunFam" id="2.60.40.10:FF:001306">
    <property type="entry name" value="Matrix remodeling associated 5"/>
    <property type="match status" value="1"/>
</dbReference>
<dbReference type="Proteomes" id="UP000808372">
    <property type="component" value="Chromosome 7"/>
</dbReference>
<dbReference type="InterPro" id="IPR000483">
    <property type="entry name" value="Cys-rich_flank_reg_C"/>
</dbReference>
<dbReference type="InterPro" id="IPR013098">
    <property type="entry name" value="Ig_I-set"/>
</dbReference>
<feature type="region of interest" description="Disordered" evidence="7">
    <location>
        <begin position="886"/>
        <end position="916"/>
    </location>
</feature>
<evidence type="ECO:0000256" key="3">
    <source>
        <dbReference type="ARBA" id="ARBA00022737"/>
    </source>
</evidence>
<feature type="compositionally biased region" description="Acidic residues" evidence="7">
    <location>
        <begin position="766"/>
        <end position="779"/>
    </location>
</feature>
<accession>A0A8U0R2Z7</accession>
<feature type="domain" description="Ig-like" evidence="8">
    <location>
        <begin position="1277"/>
        <end position="1370"/>
    </location>
</feature>
<gene>
    <name evidence="10" type="primary">LOC120050730</name>
</gene>
<feature type="compositionally biased region" description="Polar residues" evidence="7">
    <location>
        <begin position="888"/>
        <end position="915"/>
    </location>
</feature>
<evidence type="ECO:0000256" key="1">
    <source>
        <dbReference type="ARBA" id="ARBA00022614"/>
    </source>
</evidence>
<dbReference type="PANTHER" id="PTHR45842:SF25">
    <property type="entry name" value="CARBOXYPEPTIDASE N SUBUNIT 2-LIKE"/>
    <property type="match status" value="1"/>
</dbReference>
<evidence type="ECO:0000256" key="7">
    <source>
        <dbReference type="SAM" id="MobiDB-lite"/>
    </source>
</evidence>
<feature type="compositionally biased region" description="Basic and acidic residues" evidence="7">
    <location>
        <begin position="960"/>
        <end position="971"/>
    </location>
</feature>
<dbReference type="InterPro" id="IPR036179">
    <property type="entry name" value="Ig-like_dom_sf"/>
</dbReference>
<dbReference type="InterPro" id="IPR003598">
    <property type="entry name" value="Ig_sub2"/>
</dbReference>
<keyword evidence="4" id="KW-1015">Disulfide bond</keyword>
<dbReference type="SUPFAM" id="SSF48726">
    <property type="entry name" value="Immunoglobulin"/>
    <property type="match status" value="12"/>
</dbReference>
<dbReference type="InterPro" id="IPR007110">
    <property type="entry name" value="Ig-like_dom"/>
</dbReference>
<dbReference type="PANTHER" id="PTHR45842">
    <property type="entry name" value="SYNAPTIC ADHESION-LIKE MOLECULE SALM"/>
    <property type="match status" value="1"/>
</dbReference>
<dbReference type="SMART" id="SM00409">
    <property type="entry name" value="IG"/>
    <property type="match status" value="12"/>
</dbReference>
<feature type="compositionally biased region" description="Pro residues" evidence="7">
    <location>
        <begin position="1210"/>
        <end position="1227"/>
    </location>
</feature>